<evidence type="ECO:0000256" key="1">
    <source>
        <dbReference type="ARBA" id="ARBA00022801"/>
    </source>
</evidence>
<dbReference type="SUPFAM" id="SSF52151">
    <property type="entry name" value="FabD/lysophospholipase-like"/>
    <property type="match status" value="1"/>
</dbReference>
<dbReference type="InterPro" id="IPR002641">
    <property type="entry name" value="PNPLA_dom"/>
</dbReference>
<dbReference type="PROSITE" id="PS51635">
    <property type="entry name" value="PNPLA"/>
    <property type="match status" value="1"/>
</dbReference>
<feature type="short sequence motif" description="DGA/G" evidence="4">
    <location>
        <begin position="322"/>
        <end position="324"/>
    </location>
</feature>
<reference evidence="6 7" key="1">
    <citation type="submission" date="2019-04" db="EMBL/GenBank/DDBJ databases">
        <title>High contiguity whole genome sequence and gene annotation resource for two Venturia nashicola isolates.</title>
        <authorList>
            <person name="Prokchorchik M."/>
            <person name="Won K."/>
            <person name="Lee Y."/>
            <person name="Choi E.D."/>
            <person name="Segonzac C."/>
            <person name="Sohn K.H."/>
        </authorList>
    </citation>
    <scope>NUCLEOTIDE SEQUENCE [LARGE SCALE GENOMIC DNA]</scope>
    <source>
        <strain evidence="6 7">PRI2</strain>
    </source>
</reference>
<dbReference type="PANTHER" id="PTHR24185">
    <property type="entry name" value="CALCIUM-INDEPENDENT PHOSPHOLIPASE A2-GAMMA"/>
    <property type="match status" value="1"/>
</dbReference>
<dbReference type="GO" id="GO:0016020">
    <property type="term" value="C:membrane"/>
    <property type="evidence" value="ECO:0007669"/>
    <property type="project" value="TreeGrafter"/>
</dbReference>
<evidence type="ECO:0000259" key="5">
    <source>
        <dbReference type="PROSITE" id="PS51635"/>
    </source>
</evidence>
<evidence type="ECO:0000313" key="7">
    <source>
        <dbReference type="Proteomes" id="UP000298493"/>
    </source>
</evidence>
<dbReference type="PANTHER" id="PTHR24185:SF1">
    <property type="entry name" value="CALCIUM-INDEPENDENT PHOSPHOLIPASE A2-GAMMA"/>
    <property type="match status" value="1"/>
</dbReference>
<dbReference type="Gene3D" id="3.40.1090.10">
    <property type="entry name" value="Cytosolic phospholipase A2 catalytic domain"/>
    <property type="match status" value="1"/>
</dbReference>
<evidence type="ECO:0000313" key="6">
    <source>
        <dbReference type="EMBL" id="TID22425.1"/>
    </source>
</evidence>
<dbReference type="InterPro" id="IPR016035">
    <property type="entry name" value="Acyl_Trfase/lysoPLipase"/>
</dbReference>
<dbReference type="Pfam" id="PF01734">
    <property type="entry name" value="Patatin"/>
    <property type="match status" value="1"/>
</dbReference>
<evidence type="ECO:0000256" key="4">
    <source>
        <dbReference type="PROSITE-ProRule" id="PRU01161"/>
    </source>
</evidence>
<feature type="short sequence motif" description="GXSXG" evidence="4">
    <location>
        <begin position="137"/>
        <end position="141"/>
    </location>
</feature>
<proteinExistence type="predicted"/>
<keyword evidence="7" id="KW-1185">Reference proteome</keyword>
<dbReference type="STRING" id="86259.A0A4Z1P3I1"/>
<dbReference type="GO" id="GO:0016042">
    <property type="term" value="P:lipid catabolic process"/>
    <property type="evidence" value="ECO:0007669"/>
    <property type="project" value="UniProtKB-UniRule"/>
</dbReference>
<evidence type="ECO:0000256" key="2">
    <source>
        <dbReference type="ARBA" id="ARBA00022963"/>
    </source>
</evidence>
<gene>
    <name evidence="6" type="ORF">E6O75_ATG11219</name>
</gene>
<protein>
    <submittedName>
        <fullName evidence="6">FabD/lysophospholipase-like protein</fullName>
    </submittedName>
</protein>
<name>A0A4Z1P3I1_9PEZI</name>
<organism evidence="6 7">
    <name type="scientific">Venturia nashicola</name>
    <dbReference type="NCBI Taxonomy" id="86259"/>
    <lineage>
        <taxon>Eukaryota</taxon>
        <taxon>Fungi</taxon>
        <taxon>Dikarya</taxon>
        <taxon>Ascomycota</taxon>
        <taxon>Pezizomycotina</taxon>
        <taxon>Dothideomycetes</taxon>
        <taxon>Pleosporomycetidae</taxon>
        <taxon>Venturiales</taxon>
        <taxon>Venturiaceae</taxon>
        <taxon>Venturia</taxon>
    </lineage>
</organism>
<dbReference type="EMBL" id="SNSC02000008">
    <property type="protein sequence ID" value="TID22425.1"/>
    <property type="molecule type" value="Genomic_DNA"/>
</dbReference>
<sequence length="548" mass="61405">MSQALPCPPFIVEHSPEQCIPLAEDTISSALIQPHLLNASRRPSLVISTATGSSHGDVHTGKSWAENVEDPWIPLILTLDGGGIRGYASLLIIERLMNEVAVWENHFEQLEQPDKSKRKVFDATDLLPAHYFDFMYGTSTGGLIATMLGRLRMNIPDCLAYYKVVGNSLFAHRRNVLPLGTKYKHKPLEKAVKEIVKKHCPVHIDQSCSGEDWLPWHLDKQGEEPVYLEPYTEDSVERICQSICLTATHGTAVNEAYLLRSYNHQYGEKAPYHITLYNIGAEKLRIWEATRATSAAPFFFKALIADVLDETRTTMIRASFKDGGIRQNNPSVAAYTEFLSLYGDERRPALLLSIGTGVPSKENDGFGETWPGPFGHIPAVKKVAETFAVFKNMLVKYTQGEQSHQSMALEAKGQHTWYKRLNVDKGLQNMKLDNWVSSEEVESTTDATNKTTRRKTTVPGGQTLKTMEEATATYLNREKEVHEYASPSVMLIQAAEKMVRQRRAREASGYKERWEYYLGARLRDRVAESAGSEEEVVVVVAKGLGGGR</sequence>
<keyword evidence="1 4" id="KW-0378">Hydrolase</keyword>
<keyword evidence="2 4" id="KW-0442">Lipid degradation</keyword>
<dbReference type="GO" id="GO:0047499">
    <property type="term" value="F:calcium-independent phospholipase A2 activity"/>
    <property type="evidence" value="ECO:0007669"/>
    <property type="project" value="TreeGrafter"/>
</dbReference>
<comment type="caution">
    <text evidence="6">The sequence shown here is derived from an EMBL/GenBank/DDBJ whole genome shotgun (WGS) entry which is preliminary data.</text>
</comment>
<feature type="active site" description="Proton acceptor" evidence="4">
    <location>
        <position position="322"/>
    </location>
</feature>
<dbReference type="AlphaFoldDB" id="A0A4Z1P3I1"/>
<keyword evidence="3 4" id="KW-0443">Lipid metabolism</keyword>
<dbReference type="Proteomes" id="UP000298493">
    <property type="component" value="Unassembled WGS sequence"/>
</dbReference>
<evidence type="ECO:0000256" key="3">
    <source>
        <dbReference type="ARBA" id="ARBA00023098"/>
    </source>
</evidence>
<dbReference type="GO" id="GO:0046486">
    <property type="term" value="P:glycerolipid metabolic process"/>
    <property type="evidence" value="ECO:0007669"/>
    <property type="project" value="UniProtKB-ARBA"/>
</dbReference>
<accession>A0A4Z1P3I1</accession>
<feature type="domain" description="PNPLA" evidence="5">
    <location>
        <begin position="77"/>
        <end position="335"/>
    </location>
</feature>
<feature type="short sequence motif" description="GXGXXG" evidence="4">
    <location>
        <begin position="81"/>
        <end position="86"/>
    </location>
</feature>
<dbReference type="GO" id="GO:0019369">
    <property type="term" value="P:arachidonate metabolic process"/>
    <property type="evidence" value="ECO:0007669"/>
    <property type="project" value="TreeGrafter"/>
</dbReference>
<feature type="active site" description="Nucleophile" evidence="4">
    <location>
        <position position="139"/>
    </location>
</feature>